<dbReference type="Proteomes" id="UP000027746">
    <property type="component" value="Unassembled WGS sequence"/>
</dbReference>
<keyword evidence="2" id="KW-1185">Reference proteome</keyword>
<dbReference type="RefSeq" id="WP_037931745.1">
    <property type="nucleotide sequence ID" value="NZ_CP054599.1"/>
</dbReference>
<comment type="caution">
    <text evidence="1">The sequence shown here is derived from an EMBL/GenBank/DDBJ whole genome shotgun (WGS) entry which is preliminary data.</text>
</comment>
<sequence length="316" mass="35320">MSEALLQSVGEQIADLQAHFVRHERFRQLDEVFRLLKHRRQADIRAGRSRELRGIAVIGASGSGKTTAVDRLLRNASKDGDTGDHWEIISLRVPSPATVKFVGQTILRGLGYPVNGRREAWYVWNLVRHHLRERQTLFLHLDEAQDLAARGTERERQSVVNLLKSLMQDPDWPVCLILSGTGELADILNFDPQLGRRFQPIRFDPVNEISDLGKVRDLLSAYVAKTSLSADDGIGTNEFAARLVHAAANEFGLIIEITIVAIEVAFLRQGASLTVADFAGAFRRRTGCIDGLNPFVAQNFRRIDPRELLADEGRIA</sequence>
<dbReference type="AlphaFoldDB" id="A0A073IWA0"/>
<dbReference type="InterPro" id="IPR027417">
    <property type="entry name" value="P-loop_NTPase"/>
</dbReference>
<reference evidence="1 2" key="1">
    <citation type="submission" date="2014-01" db="EMBL/GenBank/DDBJ databases">
        <title>Sulfitobacter sp. H3 (MCCC 1A00686) Genome Sequencing.</title>
        <authorList>
            <person name="Lai Q."/>
            <person name="Hong Z."/>
        </authorList>
    </citation>
    <scope>NUCLEOTIDE SEQUENCE [LARGE SCALE GENOMIC DNA]</scope>
    <source>
        <strain evidence="1 2">H3</strain>
    </source>
</reference>
<dbReference type="InterPro" id="IPR008868">
    <property type="entry name" value="TniB"/>
</dbReference>
<proteinExistence type="predicted"/>
<gene>
    <name evidence="1" type="ORF">SUH3_13220</name>
</gene>
<protein>
    <submittedName>
        <fullName evidence="1">Uncharacterized protein</fullName>
    </submittedName>
</protein>
<evidence type="ECO:0000313" key="2">
    <source>
        <dbReference type="Proteomes" id="UP000027746"/>
    </source>
</evidence>
<evidence type="ECO:0000313" key="1">
    <source>
        <dbReference type="EMBL" id="KEJ93751.1"/>
    </source>
</evidence>
<dbReference type="Pfam" id="PF05621">
    <property type="entry name" value="TniB"/>
    <property type="match status" value="1"/>
</dbReference>
<dbReference type="Gene3D" id="3.40.50.300">
    <property type="entry name" value="P-loop containing nucleotide triphosphate hydrolases"/>
    <property type="match status" value="1"/>
</dbReference>
<dbReference type="OrthoDB" id="5288220at2"/>
<name>A0A073IWA0_9RHOB</name>
<accession>A0A073IWA0</accession>
<dbReference type="SUPFAM" id="SSF52540">
    <property type="entry name" value="P-loop containing nucleoside triphosphate hydrolases"/>
    <property type="match status" value="1"/>
</dbReference>
<dbReference type="EMBL" id="JAMD01000029">
    <property type="protein sequence ID" value="KEJ93751.1"/>
    <property type="molecule type" value="Genomic_DNA"/>
</dbReference>
<dbReference type="GeneID" id="68868550"/>
<organism evidence="1 2">
    <name type="scientific">Pseudosulfitobacter pseudonitzschiae</name>
    <dbReference type="NCBI Taxonomy" id="1402135"/>
    <lineage>
        <taxon>Bacteria</taxon>
        <taxon>Pseudomonadati</taxon>
        <taxon>Pseudomonadota</taxon>
        <taxon>Alphaproteobacteria</taxon>
        <taxon>Rhodobacterales</taxon>
        <taxon>Roseobacteraceae</taxon>
        <taxon>Pseudosulfitobacter</taxon>
    </lineage>
</organism>